<reference evidence="1 2" key="1">
    <citation type="submission" date="2015-12" db="EMBL/GenBank/DDBJ databases">
        <title>Genome sequence of Aneurinibacillus soli.</title>
        <authorList>
            <person name="Lee J.S."/>
            <person name="Lee K.C."/>
            <person name="Kim K.K."/>
            <person name="Lee B.W."/>
        </authorList>
    </citation>
    <scope>NUCLEOTIDE SEQUENCE [LARGE SCALE GENOMIC DNA]</scope>
    <source>
        <strain evidence="1 2">CB4</strain>
    </source>
</reference>
<dbReference type="Proteomes" id="UP000217696">
    <property type="component" value="Chromosome"/>
</dbReference>
<keyword evidence="1" id="KW-0808">Transferase</keyword>
<dbReference type="EC" id="2.7.7.71" evidence="1"/>
<dbReference type="CDD" id="cd06915">
    <property type="entry name" value="NTP_transferase_WcbM_like"/>
    <property type="match status" value="1"/>
</dbReference>
<dbReference type="KEGG" id="asoc:CB4_00634"/>
<gene>
    <name evidence="1" type="primary">hddC</name>
    <name evidence="1" type="ORF">CB4_00634</name>
</gene>
<dbReference type="Gene3D" id="3.90.550.10">
    <property type="entry name" value="Spore Coat Polysaccharide Biosynthesis Protein SpsA, Chain A"/>
    <property type="match status" value="1"/>
</dbReference>
<dbReference type="Pfam" id="PF00483">
    <property type="entry name" value="NTP_transferase"/>
    <property type="match status" value="1"/>
</dbReference>
<evidence type="ECO:0000313" key="1">
    <source>
        <dbReference type="EMBL" id="BAU26507.1"/>
    </source>
</evidence>
<sequence length="230" mass="25878">MEAIVLAGGLGTRLRSVISDVPKPMAPIDDKPFLHYILHYLAKQGINRVILSTGYKHEVIEAYFGYEYCGMSIVYSVEDEPLGTGGAIKRALEKVTEQDAFIMNGDTFFAVDLQGMIRFHQVHGADITIALKRMEDFSRYGAVMVENGRVRSFQEKGYHSSGNINGGIYIINKQCLEIESLPNTFSFESDVLEKFIMKKEMYGFISEGYFIDIGIPEDYEKAQGELHSCI</sequence>
<dbReference type="InterPro" id="IPR005835">
    <property type="entry name" value="NTP_transferase_dom"/>
</dbReference>
<proteinExistence type="predicted"/>
<dbReference type="GO" id="GO:0016779">
    <property type="term" value="F:nucleotidyltransferase activity"/>
    <property type="evidence" value="ECO:0007669"/>
    <property type="project" value="UniProtKB-KW"/>
</dbReference>
<dbReference type="AlphaFoldDB" id="A0A0U4WCF4"/>
<evidence type="ECO:0000313" key="2">
    <source>
        <dbReference type="Proteomes" id="UP000217696"/>
    </source>
</evidence>
<name>A0A0U4WCF4_9BACL</name>
<organism evidence="1 2">
    <name type="scientific">Aneurinibacillus soli</name>
    <dbReference type="NCBI Taxonomy" id="1500254"/>
    <lineage>
        <taxon>Bacteria</taxon>
        <taxon>Bacillati</taxon>
        <taxon>Bacillota</taxon>
        <taxon>Bacilli</taxon>
        <taxon>Bacillales</taxon>
        <taxon>Paenibacillaceae</taxon>
        <taxon>Aneurinibacillus group</taxon>
        <taxon>Aneurinibacillus</taxon>
    </lineage>
</organism>
<dbReference type="PANTHER" id="PTHR22572">
    <property type="entry name" value="SUGAR-1-PHOSPHATE GUANYL TRANSFERASE"/>
    <property type="match status" value="1"/>
</dbReference>
<dbReference type="SUPFAM" id="SSF53448">
    <property type="entry name" value="Nucleotide-diphospho-sugar transferases"/>
    <property type="match status" value="1"/>
</dbReference>
<keyword evidence="1" id="KW-0548">Nucleotidyltransferase</keyword>
<keyword evidence="2" id="KW-1185">Reference proteome</keyword>
<dbReference type="EMBL" id="AP017312">
    <property type="protein sequence ID" value="BAU26507.1"/>
    <property type="molecule type" value="Genomic_DNA"/>
</dbReference>
<dbReference type="OrthoDB" id="9801899at2"/>
<dbReference type="InterPro" id="IPR050486">
    <property type="entry name" value="Mannose-1P_guanyltransferase"/>
</dbReference>
<dbReference type="RefSeq" id="WP_096463548.1">
    <property type="nucleotide sequence ID" value="NZ_AP017312.1"/>
</dbReference>
<accession>A0A0U4WCF4</accession>
<dbReference type="InterPro" id="IPR029044">
    <property type="entry name" value="Nucleotide-diphossugar_trans"/>
</dbReference>
<protein>
    <submittedName>
        <fullName evidence="1">D-glycero-alpha-D-manno-heptose 1-phosphate guanylyltransferase</fullName>
        <ecNumber evidence="1">2.7.7.71</ecNumber>
    </submittedName>
</protein>